<evidence type="ECO:0000256" key="1">
    <source>
        <dbReference type="ARBA" id="ARBA00022729"/>
    </source>
</evidence>
<dbReference type="InterPro" id="IPR007137">
    <property type="entry name" value="DUF348"/>
</dbReference>
<name>A0ABS6WAP5_9BIFI</name>
<evidence type="ECO:0000256" key="2">
    <source>
        <dbReference type="SAM" id="Phobius"/>
    </source>
</evidence>
<sequence>MANHRRKTTLALPRLNRRLGIRIAAAAATVALLATGGIVTRHFYLSTTAADEPRTTSYSVTDTDALGVSRGTVREDLQGVDENTSYVTVKINGDSRIVLGDDFTTVKSVLDAGNITLEPGDTVDPALDAEVTESTVITIERAGATLETTDEPIAYNTIRKETSSLPEGTEQVQTEGVEGVMETTSLVTRAGDTVVSSNVFASYVKQEPVDEVILVGTGSSSASSSSGASSIGTTVPASDMQQWAHDYLLANGYTEADFTATVYIINHESGWRVNATNAGSGAYGLPQALPGSKMASAGADWATNYQTQLKWFWGYCNSRYGSITGAYNFWTANHWY</sequence>
<dbReference type="PROSITE" id="PS51109">
    <property type="entry name" value="G5"/>
    <property type="match status" value="1"/>
</dbReference>
<gene>
    <name evidence="4" type="ORF">KIH73_07740</name>
</gene>
<reference evidence="4 5" key="1">
    <citation type="submission" date="2021-05" db="EMBL/GenBank/DDBJ databases">
        <title>Phylogenetic classification of ten novel species belonging to the genus Bifidobacterium comprising B. colchicus sp. nov., B. abeli sp. nov., B. bicoloris sp. nov., B. guerezis sp. nov., B. rosaliae sp. nov., B. santillanensis sp. nov., B. argentati sp. nov., B. amazzoni sp. nov., B. pluviali sp. nov., and B. pinnaculum sp. nov.</title>
        <authorList>
            <person name="Lugli G.A."/>
            <person name="Ruiz Garcia L."/>
            <person name="Margolles A."/>
            <person name="Ventura M."/>
        </authorList>
    </citation>
    <scope>NUCLEOTIDE SEQUENCE [LARGE SCALE GENOMIC DNA]</scope>
    <source>
        <strain evidence="4 5">6T3</strain>
    </source>
</reference>
<dbReference type="SMART" id="SM01208">
    <property type="entry name" value="G5"/>
    <property type="match status" value="1"/>
</dbReference>
<evidence type="ECO:0000313" key="4">
    <source>
        <dbReference type="EMBL" id="MBW3083255.1"/>
    </source>
</evidence>
<proteinExistence type="predicted"/>
<evidence type="ECO:0000259" key="3">
    <source>
        <dbReference type="PROSITE" id="PS51109"/>
    </source>
</evidence>
<keyword evidence="2" id="KW-1133">Transmembrane helix</keyword>
<dbReference type="RefSeq" id="WP_219082220.1">
    <property type="nucleotide sequence ID" value="NZ_JAHBBD010000017.1"/>
</dbReference>
<feature type="domain" description="G5" evidence="3">
    <location>
        <begin position="139"/>
        <end position="219"/>
    </location>
</feature>
<keyword evidence="2" id="KW-0472">Membrane</keyword>
<keyword evidence="1" id="KW-0732">Signal</keyword>
<keyword evidence="2" id="KW-0812">Transmembrane</keyword>
<dbReference type="InterPro" id="IPR011098">
    <property type="entry name" value="G5_dom"/>
</dbReference>
<dbReference type="EMBL" id="JAHBBD010000017">
    <property type="protein sequence ID" value="MBW3083255.1"/>
    <property type="molecule type" value="Genomic_DNA"/>
</dbReference>
<protein>
    <submittedName>
        <fullName evidence="4">G5 domain-containing protein</fullName>
    </submittedName>
</protein>
<keyword evidence="5" id="KW-1185">Reference proteome</keyword>
<feature type="transmembrane region" description="Helical" evidence="2">
    <location>
        <begin position="21"/>
        <end position="44"/>
    </location>
</feature>
<dbReference type="Proteomes" id="UP000812844">
    <property type="component" value="Unassembled WGS sequence"/>
</dbReference>
<dbReference type="Pfam" id="PF03990">
    <property type="entry name" value="DUF348"/>
    <property type="match status" value="1"/>
</dbReference>
<evidence type="ECO:0000313" key="5">
    <source>
        <dbReference type="Proteomes" id="UP000812844"/>
    </source>
</evidence>
<comment type="caution">
    <text evidence="4">The sequence shown here is derived from an EMBL/GenBank/DDBJ whole genome shotgun (WGS) entry which is preliminary data.</text>
</comment>
<dbReference type="Pfam" id="PF07501">
    <property type="entry name" value="G5"/>
    <property type="match status" value="1"/>
</dbReference>
<accession>A0ABS6WAP5</accession>
<organism evidence="4 5">
    <name type="scientific">Bifidobacterium phasiani</name>
    <dbReference type="NCBI Taxonomy" id="2834431"/>
    <lineage>
        <taxon>Bacteria</taxon>
        <taxon>Bacillati</taxon>
        <taxon>Actinomycetota</taxon>
        <taxon>Actinomycetes</taxon>
        <taxon>Bifidobacteriales</taxon>
        <taxon>Bifidobacteriaceae</taxon>
        <taxon>Bifidobacterium</taxon>
    </lineage>
</organism>